<evidence type="ECO:0000313" key="1">
    <source>
        <dbReference type="EMBL" id="TFK91623.1"/>
    </source>
</evidence>
<keyword evidence="2" id="KW-1185">Reference proteome</keyword>
<dbReference type="Proteomes" id="UP000308197">
    <property type="component" value="Unassembled WGS sequence"/>
</dbReference>
<dbReference type="AlphaFoldDB" id="A0A5C3PZN6"/>
<sequence length="220" mass="25221">MPSAETVSVIQDIKYNVEKPHLCGWLDGLESNQSKRVRTDRYVDGAVKIVDLLRNELPLVDIREYERRYQQFISLPETWSDERLHCAREMWDFVMAIDELLSVSRISSAYGQRSEWDSDSETCYSISPGHSPKYREASPQRPMQFVSPPEVHAWTPSSYGQSAVPATANNGWWPSSSWYSTPLTTSAWIPAIIPTFQAGWCMSYAPMTGVVSDRWPHILW</sequence>
<gene>
    <name evidence="1" type="ORF">K466DRAFT_595977</name>
</gene>
<dbReference type="EMBL" id="ML211016">
    <property type="protein sequence ID" value="TFK91623.1"/>
    <property type="molecule type" value="Genomic_DNA"/>
</dbReference>
<name>A0A5C3PZN6_9APHY</name>
<dbReference type="InParanoid" id="A0A5C3PZN6"/>
<evidence type="ECO:0000313" key="2">
    <source>
        <dbReference type="Proteomes" id="UP000308197"/>
    </source>
</evidence>
<accession>A0A5C3PZN6</accession>
<organism evidence="1 2">
    <name type="scientific">Polyporus arcularius HHB13444</name>
    <dbReference type="NCBI Taxonomy" id="1314778"/>
    <lineage>
        <taxon>Eukaryota</taxon>
        <taxon>Fungi</taxon>
        <taxon>Dikarya</taxon>
        <taxon>Basidiomycota</taxon>
        <taxon>Agaricomycotina</taxon>
        <taxon>Agaricomycetes</taxon>
        <taxon>Polyporales</taxon>
        <taxon>Polyporaceae</taxon>
        <taxon>Polyporus</taxon>
    </lineage>
</organism>
<protein>
    <submittedName>
        <fullName evidence="1">Uncharacterized protein</fullName>
    </submittedName>
</protein>
<proteinExistence type="predicted"/>
<reference evidence="1 2" key="1">
    <citation type="journal article" date="2019" name="Nat. Ecol. Evol.">
        <title>Megaphylogeny resolves global patterns of mushroom evolution.</title>
        <authorList>
            <person name="Varga T."/>
            <person name="Krizsan K."/>
            <person name="Foldi C."/>
            <person name="Dima B."/>
            <person name="Sanchez-Garcia M."/>
            <person name="Sanchez-Ramirez S."/>
            <person name="Szollosi G.J."/>
            <person name="Szarkandi J.G."/>
            <person name="Papp V."/>
            <person name="Albert L."/>
            <person name="Andreopoulos W."/>
            <person name="Angelini C."/>
            <person name="Antonin V."/>
            <person name="Barry K.W."/>
            <person name="Bougher N.L."/>
            <person name="Buchanan P."/>
            <person name="Buyck B."/>
            <person name="Bense V."/>
            <person name="Catcheside P."/>
            <person name="Chovatia M."/>
            <person name="Cooper J."/>
            <person name="Damon W."/>
            <person name="Desjardin D."/>
            <person name="Finy P."/>
            <person name="Geml J."/>
            <person name="Haridas S."/>
            <person name="Hughes K."/>
            <person name="Justo A."/>
            <person name="Karasinski D."/>
            <person name="Kautmanova I."/>
            <person name="Kiss B."/>
            <person name="Kocsube S."/>
            <person name="Kotiranta H."/>
            <person name="LaButti K.M."/>
            <person name="Lechner B.E."/>
            <person name="Liimatainen K."/>
            <person name="Lipzen A."/>
            <person name="Lukacs Z."/>
            <person name="Mihaltcheva S."/>
            <person name="Morgado L.N."/>
            <person name="Niskanen T."/>
            <person name="Noordeloos M.E."/>
            <person name="Ohm R.A."/>
            <person name="Ortiz-Santana B."/>
            <person name="Ovrebo C."/>
            <person name="Racz N."/>
            <person name="Riley R."/>
            <person name="Savchenko A."/>
            <person name="Shiryaev A."/>
            <person name="Soop K."/>
            <person name="Spirin V."/>
            <person name="Szebenyi C."/>
            <person name="Tomsovsky M."/>
            <person name="Tulloss R.E."/>
            <person name="Uehling J."/>
            <person name="Grigoriev I.V."/>
            <person name="Vagvolgyi C."/>
            <person name="Papp T."/>
            <person name="Martin F.M."/>
            <person name="Miettinen O."/>
            <person name="Hibbett D.S."/>
            <person name="Nagy L.G."/>
        </authorList>
    </citation>
    <scope>NUCLEOTIDE SEQUENCE [LARGE SCALE GENOMIC DNA]</scope>
    <source>
        <strain evidence="1 2">HHB13444</strain>
    </source>
</reference>